<protein>
    <submittedName>
        <fullName evidence="1">Spx/MgsR family RNA polymerase-binding regulatory protein</fullName>
    </submittedName>
</protein>
<proteinExistence type="predicted"/>
<keyword evidence="2" id="KW-1185">Reference proteome</keyword>
<accession>A0ACD4R7T3</accession>
<sequence>MNELIFYSYPSCTSCRKTKHWLKAHNIDFSEKHLFRETPSYTELQKILQLTTDGMDEILATRSQTYKDLNLNIDDLPLSDVIKLIIEEPKLLRRPIITDGKKLVVGYNPQSLTKLAKKKEIHKSVS</sequence>
<organism evidence="1 2">
    <name type="scientific">Metabacillus hrfriensis</name>
    <dbReference type="NCBI Taxonomy" id="3048891"/>
    <lineage>
        <taxon>Bacteria</taxon>
        <taxon>Bacillati</taxon>
        <taxon>Bacillota</taxon>
        <taxon>Bacilli</taxon>
        <taxon>Bacillales</taxon>
        <taxon>Bacillaceae</taxon>
        <taxon>Metabacillus</taxon>
    </lineage>
</organism>
<dbReference type="Proteomes" id="UP001226091">
    <property type="component" value="Chromosome"/>
</dbReference>
<evidence type="ECO:0000313" key="1">
    <source>
        <dbReference type="EMBL" id="WHZ56523.1"/>
    </source>
</evidence>
<gene>
    <name evidence="1" type="ORF">QLQ22_17730</name>
</gene>
<reference evidence="2" key="1">
    <citation type="journal article" date="2025" name="Aquaculture">
        <title>Assessment of the bioflocculant production and safety properties of Metabacillus hrfriensis sp. nov. based on phenotypic and whole-genome sequencing analysis.</title>
        <authorList>
            <person name="Zhang R."/>
            <person name="Zhao Z."/>
            <person name="Luo L."/>
            <person name="Wang S."/>
            <person name="Guo K."/>
            <person name="Xu W."/>
        </authorList>
    </citation>
    <scope>NUCLEOTIDE SEQUENCE [LARGE SCALE GENOMIC DNA]</scope>
    <source>
        <strain evidence="2">CT-WN-B3</strain>
    </source>
</reference>
<name>A0ACD4R7T3_9BACI</name>
<evidence type="ECO:0000313" key="2">
    <source>
        <dbReference type="Proteomes" id="UP001226091"/>
    </source>
</evidence>
<dbReference type="EMBL" id="CP126116">
    <property type="protein sequence ID" value="WHZ56523.1"/>
    <property type="molecule type" value="Genomic_DNA"/>
</dbReference>